<evidence type="ECO:0000313" key="11">
    <source>
        <dbReference type="EMBL" id="KYJ87574.1"/>
    </source>
</evidence>
<evidence type="ECO:0000256" key="5">
    <source>
        <dbReference type="ARBA" id="ARBA00022694"/>
    </source>
</evidence>
<dbReference type="OrthoDB" id="9815896at2"/>
<organism evidence="11 12">
    <name type="scientific">Sulfurovum riftiae</name>
    <dbReference type="NCBI Taxonomy" id="1630136"/>
    <lineage>
        <taxon>Bacteria</taxon>
        <taxon>Pseudomonadati</taxon>
        <taxon>Campylobacterota</taxon>
        <taxon>Epsilonproteobacteria</taxon>
        <taxon>Campylobacterales</taxon>
        <taxon>Sulfurovaceae</taxon>
        <taxon>Sulfurovum</taxon>
    </lineage>
</organism>
<keyword evidence="8" id="KW-0067">ATP-binding</keyword>
<sequence>MKKEIIASLPELDKVVSYLDEVLPENTVVFLRGDLAAGKTTLTQAIAKAKGIEGEVTSPTFSLQQCYGADNGTALCHYDLYRLDHEEFMQMGLFEEFEKPGWHMVEWGSDALKTFLEGVGYNVVLIEIEPYEDKRKYTIESS</sequence>
<keyword evidence="5" id="KW-0819">tRNA processing</keyword>
<gene>
    <name evidence="11" type="ORF">AS592_10760</name>
</gene>
<evidence type="ECO:0000256" key="4">
    <source>
        <dbReference type="ARBA" id="ARBA00022490"/>
    </source>
</evidence>
<evidence type="ECO:0000256" key="2">
    <source>
        <dbReference type="ARBA" id="ARBA00007599"/>
    </source>
</evidence>
<dbReference type="Proteomes" id="UP000075359">
    <property type="component" value="Unassembled WGS sequence"/>
</dbReference>
<evidence type="ECO:0000256" key="1">
    <source>
        <dbReference type="ARBA" id="ARBA00004496"/>
    </source>
</evidence>
<protein>
    <recommendedName>
        <fullName evidence="3">tRNA threonylcarbamoyladenosine biosynthesis protein TsaE</fullName>
    </recommendedName>
    <alternativeName>
        <fullName evidence="10">t(6)A37 threonylcarbamoyladenosine biosynthesis protein TsaE</fullName>
    </alternativeName>
</protein>
<dbReference type="GO" id="GO:0005737">
    <property type="term" value="C:cytoplasm"/>
    <property type="evidence" value="ECO:0007669"/>
    <property type="project" value="UniProtKB-SubCell"/>
</dbReference>
<dbReference type="PANTHER" id="PTHR33540:SF2">
    <property type="entry name" value="TRNA THREONYLCARBAMOYLADENOSINE BIOSYNTHESIS PROTEIN TSAE"/>
    <property type="match status" value="1"/>
</dbReference>
<keyword evidence="12" id="KW-1185">Reference proteome</keyword>
<evidence type="ECO:0000256" key="9">
    <source>
        <dbReference type="ARBA" id="ARBA00022842"/>
    </source>
</evidence>
<dbReference type="NCBIfam" id="TIGR00150">
    <property type="entry name" value="T6A_YjeE"/>
    <property type="match status" value="1"/>
</dbReference>
<reference evidence="11 12" key="1">
    <citation type="submission" date="2015-11" db="EMBL/GenBank/DDBJ databases">
        <title>Draft genome of Sulfurovum riftiae 1812E, a member of the Epsilonproteobacteria isolated from the tube of the deep-sea hydrothermal vent tubewom Riftia pachyptila.</title>
        <authorList>
            <person name="Vetriani C."/>
            <person name="Giovannelli D."/>
        </authorList>
    </citation>
    <scope>NUCLEOTIDE SEQUENCE [LARGE SCALE GENOMIC DNA]</scope>
    <source>
        <strain evidence="11 12">1812E</strain>
    </source>
</reference>
<comment type="similarity">
    <text evidence="2">Belongs to the TsaE family.</text>
</comment>
<dbReference type="SUPFAM" id="SSF52540">
    <property type="entry name" value="P-loop containing nucleoside triphosphate hydrolases"/>
    <property type="match status" value="1"/>
</dbReference>
<dbReference type="AlphaFoldDB" id="A0A151CJG6"/>
<keyword evidence="6" id="KW-0479">Metal-binding</keyword>
<evidence type="ECO:0000256" key="6">
    <source>
        <dbReference type="ARBA" id="ARBA00022723"/>
    </source>
</evidence>
<evidence type="ECO:0000256" key="7">
    <source>
        <dbReference type="ARBA" id="ARBA00022741"/>
    </source>
</evidence>
<comment type="caution">
    <text evidence="11">The sequence shown here is derived from an EMBL/GenBank/DDBJ whole genome shotgun (WGS) entry which is preliminary data.</text>
</comment>
<comment type="subcellular location">
    <subcellularLocation>
        <location evidence="1">Cytoplasm</location>
    </subcellularLocation>
</comment>
<dbReference type="STRING" id="1630136.AS592_10760"/>
<accession>A0A151CJG6</accession>
<proteinExistence type="inferred from homology"/>
<dbReference type="GO" id="GO:0002949">
    <property type="term" value="P:tRNA threonylcarbamoyladenosine modification"/>
    <property type="evidence" value="ECO:0007669"/>
    <property type="project" value="InterPro"/>
</dbReference>
<dbReference type="RefSeq" id="WP_067328518.1">
    <property type="nucleotide sequence ID" value="NZ_LNKT01000001.1"/>
</dbReference>
<dbReference type="InterPro" id="IPR003442">
    <property type="entry name" value="T6A_TsaE"/>
</dbReference>
<dbReference type="Gene3D" id="3.40.50.300">
    <property type="entry name" value="P-loop containing nucleotide triphosphate hydrolases"/>
    <property type="match status" value="1"/>
</dbReference>
<dbReference type="GO" id="GO:0005524">
    <property type="term" value="F:ATP binding"/>
    <property type="evidence" value="ECO:0007669"/>
    <property type="project" value="UniProtKB-KW"/>
</dbReference>
<keyword evidence="9" id="KW-0460">Magnesium</keyword>
<evidence type="ECO:0000256" key="8">
    <source>
        <dbReference type="ARBA" id="ARBA00022840"/>
    </source>
</evidence>
<dbReference type="PANTHER" id="PTHR33540">
    <property type="entry name" value="TRNA THREONYLCARBAMOYLADENOSINE BIOSYNTHESIS PROTEIN TSAE"/>
    <property type="match status" value="1"/>
</dbReference>
<evidence type="ECO:0000256" key="3">
    <source>
        <dbReference type="ARBA" id="ARBA00019010"/>
    </source>
</evidence>
<dbReference type="InterPro" id="IPR027417">
    <property type="entry name" value="P-loop_NTPase"/>
</dbReference>
<name>A0A151CJG6_9BACT</name>
<dbReference type="GO" id="GO:0046872">
    <property type="term" value="F:metal ion binding"/>
    <property type="evidence" value="ECO:0007669"/>
    <property type="project" value="UniProtKB-KW"/>
</dbReference>
<dbReference type="EMBL" id="LNKT01000001">
    <property type="protein sequence ID" value="KYJ87574.1"/>
    <property type="molecule type" value="Genomic_DNA"/>
</dbReference>
<dbReference type="Pfam" id="PF02367">
    <property type="entry name" value="TsaE"/>
    <property type="match status" value="1"/>
</dbReference>
<keyword evidence="7" id="KW-0547">Nucleotide-binding</keyword>
<evidence type="ECO:0000313" key="12">
    <source>
        <dbReference type="Proteomes" id="UP000075359"/>
    </source>
</evidence>
<evidence type="ECO:0000256" key="10">
    <source>
        <dbReference type="ARBA" id="ARBA00032441"/>
    </source>
</evidence>
<keyword evidence="4" id="KW-0963">Cytoplasm</keyword>